<dbReference type="EMBL" id="CAFBMF010000030">
    <property type="protein sequence ID" value="CAB4895568.1"/>
    <property type="molecule type" value="Genomic_DNA"/>
</dbReference>
<dbReference type="SUPFAM" id="SSF46626">
    <property type="entry name" value="Cytochrome c"/>
    <property type="match status" value="1"/>
</dbReference>
<dbReference type="Gene3D" id="1.10.760.10">
    <property type="entry name" value="Cytochrome c-like domain"/>
    <property type="match status" value="1"/>
</dbReference>
<dbReference type="GO" id="GO:0020037">
    <property type="term" value="F:heme binding"/>
    <property type="evidence" value="ECO:0007669"/>
    <property type="project" value="InterPro"/>
</dbReference>
<reference evidence="1" key="1">
    <citation type="submission" date="2020-05" db="EMBL/GenBank/DDBJ databases">
        <authorList>
            <person name="Chiriac C."/>
            <person name="Salcher M."/>
            <person name="Ghai R."/>
            <person name="Kavagutti S V."/>
        </authorList>
    </citation>
    <scope>NUCLEOTIDE SEQUENCE</scope>
</reference>
<name>A0A6J7FNT3_9ZZZZ</name>
<proteinExistence type="predicted"/>
<protein>
    <submittedName>
        <fullName evidence="1">Unannotated protein</fullName>
    </submittedName>
</protein>
<accession>A0A6J7FNT3</accession>
<evidence type="ECO:0000313" key="1">
    <source>
        <dbReference type="EMBL" id="CAB4895568.1"/>
    </source>
</evidence>
<dbReference type="GO" id="GO:0009055">
    <property type="term" value="F:electron transfer activity"/>
    <property type="evidence" value="ECO:0007669"/>
    <property type="project" value="InterPro"/>
</dbReference>
<sequence>MINFIKAGSKYGVKYGIQGQGSGRMPGFGDLLTDEQIQQIVNYVRNEL</sequence>
<dbReference type="InterPro" id="IPR036909">
    <property type="entry name" value="Cyt_c-like_dom_sf"/>
</dbReference>
<organism evidence="1">
    <name type="scientific">freshwater metagenome</name>
    <dbReference type="NCBI Taxonomy" id="449393"/>
    <lineage>
        <taxon>unclassified sequences</taxon>
        <taxon>metagenomes</taxon>
        <taxon>ecological metagenomes</taxon>
    </lineage>
</organism>
<gene>
    <name evidence="1" type="ORF">UFOPK3494_00651</name>
</gene>
<dbReference type="AlphaFoldDB" id="A0A6J7FNT3"/>